<comment type="similarity">
    <text evidence="4">In the N-terminal section; belongs to the acetate CoA ligase alpha subunit family.</text>
</comment>
<dbReference type="InterPro" id="IPR013815">
    <property type="entry name" value="ATP_grasp_subdomain_1"/>
</dbReference>
<dbReference type="GO" id="GO:0043758">
    <property type="term" value="F:acetate-CoA ligase (ADP-forming) activity"/>
    <property type="evidence" value="ECO:0007669"/>
    <property type="project" value="InterPro"/>
</dbReference>
<dbReference type="PROSITE" id="PS50975">
    <property type="entry name" value="ATP_GRASP"/>
    <property type="match status" value="1"/>
</dbReference>
<reference evidence="7 8" key="1">
    <citation type="submission" date="2018-04" db="EMBL/GenBank/DDBJ databases">
        <title>Camelliibacillus theae gen. nov., sp. nov., isolated from Pu'er tea.</title>
        <authorList>
            <person name="Niu L."/>
        </authorList>
    </citation>
    <scope>NUCLEOTIDE SEQUENCE [LARGE SCALE GENOMIC DNA]</scope>
    <source>
        <strain evidence="7 8">T8</strain>
    </source>
</reference>
<dbReference type="RefSeq" id="WP_116554982.1">
    <property type="nucleotide sequence ID" value="NZ_QCZG01000022.1"/>
</dbReference>
<dbReference type="Gene3D" id="3.40.50.720">
    <property type="entry name" value="NAD(P)-binding Rossmann-like Domain"/>
    <property type="match status" value="1"/>
</dbReference>
<keyword evidence="2 5" id="KW-0547">Nucleotide-binding</keyword>
<dbReference type="InterPro" id="IPR051538">
    <property type="entry name" value="Acyl-CoA_Synth/Transferase"/>
</dbReference>
<dbReference type="OrthoDB" id="9807426at2"/>
<dbReference type="SUPFAM" id="SSF56059">
    <property type="entry name" value="Glutathione synthetase ATP-binding domain-like"/>
    <property type="match status" value="1"/>
</dbReference>
<accession>A0A2U1K031</accession>
<evidence type="ECO:0000256" key="2">
    <source>
        <dbReference type="ARBA" id="ARBA00022741"/>
    </source>
</evidence>
<dbReference type="InterPro" id="IPR016102">
    <property type="entry name" value="Succinyl-CoA_synth-like"/>
</dbReference>
<dbReference type="Pfam" id="PF13549">
    <property type="entry name" value="ATP-grasp_5"/>
    <property type="match status" value="1"/>
</dbReference>
<dbReference type="InterPro" id="IPR011761">
    <property type="entry name" value="ATP-grasp"/>
</dbReference>
<evidence type="ECO:0000259" key="6">
    <source>
        <dbReference type="PROSITE" id="PS50975"/>
    </source>
</evidence>
<dbReference type="GO" id="GO:0005524">
    <property type="term" value="F:ATP binding"/>
    <property type="evidence" value="ECO:0007669"/>
    <property type="project" value="UniProtKB-UniRule"/>
</dbReference>
<keyword evidence="8" id="KW-1185">Reference proteome</keyword>
<dbReference type="FunFam" id="3.30.1490.20:FF:000020">
    <property type="entry name" value="Protein lysine acetyltransferase"/>
    <property type="match status" value="1"/>
</dbReference>
<feature type="domain" description="ATP-grasp" evidence="6">
    <location>
        <begin position="488"/>
        <end position="524"/>
    </location>
</feature>
<name>A0A2U1K031_9BACI</name>
<dbReference type="SUPFAM" id="SSF51735">
    <property type="entry name" value="NAD(P)-binding Rossmann-fold domains"/>
    <property type="match status" value="1"/>
</dbReference>
<evidence type="ECO:0000256" key="1">
    <source>
        <dbReference type="ARBA" id="ARBA00022598"/>
    </source>
</evidence>
<comment type="caution">
    <text evidence="7">The sequence shown here is derived from an EMBL/GenBank/DDBJ whole genome shotgun (WGS) entry which is preliminary data.</text>
</comment>
<keyword evidence="3 5" id="KW-0067">ATP-binding</keyword>
<protein>
    <submittedName>
        <fullName evidence="7">CoA-binding protein</fullName>
    </submittedName>
</protein>
<dbReference type="InterPro" id="IPR036291">
    <property type="entry name" value="NAD(P)-bd_dom_sf"/>
</dbReference>
<dbReference type="Pfam" id="PF13607">
    <property type="entry name" value="Succ_CoA_lig"/>
    <property type="match status" value="1"/>
</dbReference>
<evidence type="ECO:0000256" key="5">
    <source>
        <dbReference type="PROSITE-ProRule" id="PRU00409"/>
    </source>
</evidence>
<evidence type="ECO:0000313" key="8">
    <source>
        <dbReference type="Proteomes" id="UP000245998"/>
    </source>
</evidence>
<dbReference type="PANTHER" id="PTHR43334">
    <property type="entry name" value="ACETATE--COA LIGASE [ADP-FORMING]"/>
    <property type="match status" value="1"/>
</dbReference>
<gene>
    <name evidence="7" type="ORF">DCC39_11135</name>
</gene>
<dbReference type="AlphaFoldDB" id="A0A2U1K031"/>
<dbReference type="SMART" id="SM00881">
    <property type="entry name" value="CoA_binding"/>
    <property type="match status" value="1"/>
</dbReference>
<dbReference type="Gene3D" id="3.40.50.261">
    <property type="entry name" value="Succinyl-CoA synthetase domains"/>
    <property type="match status" value="2"/>
</dbReference>
<evidence type="ECO:0000313" key="7">
    <source>
        <dbReference type="EMBL" id="PWA10383.1"/>
    </source>
</evidence>
<evidence type="ECO:0000256" key="4">
    <source>
        <dbReference type="ARBA" id="ARBA00060888"/>
    </source>
</evidence>
<dbReference type="InterPro" id="IPR003781">
    <property type="entry name" value="CoA-bd"/>
</dbReference>
<dbReference type="Gene3D" id="3.30.470.20">
    <property type="entry name" value="ATP-grasp fold, B domain"/>
    <property type="match status" value="1"/>
</dbReference>
<dbReference type="PANTHER" id="PTHR43334:SF1">
    <property type="entry name" value="3-HYDROXYPROPIONATE--COA LIGASE [ADP-FORMING]"/>
    <property type="match status" value="1"/>
</dbReference>
<sequence>MRKIIDLNPMFHPKSIAIIGASGGKGKIGAIPLQNLKSCGYEGDVYPVNPNYNEINGYKCYHNIESLPKNIDLAIVSVGAQNVLPSLEKLAEREIKSAVVFSSGFSEAGEEGKKLQQKLTHFSRRFKIPVCGPNSIGLFNLSNGAMATFAKLKFTQRDPVGFITQSGAFGTFTYELAKEMGLGYEYFVSTGNEAAIDFFDYVDFFAKQENLKVIGGYIEGARDLEKMESAIESAQENNKPLVMMKVGNSKKGAEAAASHTSSLAGNQSVYESFFRQKNVVQVSDEEELLDTLTIFTKAKASRERGGLGIVTLSGGSGIIMADKCEEYGVKLAKFMPETTSKLTELLPSFASVKNPVDVTAQAFHELDKFLASLNVLLEDKNVETVIFYMQIGHHLAPQLVPGLIEISKQTNKTLVVCWTGASKETKDALISGGVCWLPTPSRAIKAVKNFMQYQKNRETLVQHEVNSCEPQQKEVGPIQGVVTEFLGKQMISKYGISIPKGKLAKSAVEAVQVAEEIGYPVVLKVISNDFTHKSDVGGVIINLKSKKEVNESYHEIIKKCYDSNPSAKIDGILVEKMSERGTEVFIGCFQDPLFGPCIMFGLGGIYVEILKDVAVRKAPLTRKDAIEMIKSIQGYKILEGIRGQKPSDIEALVSTLVHVSDFCWDHRNDLKELDINPLIVYEEGKGVLALDTLIIGKALEPSNV</sequence>
<keyword evidence="1" id="KW-0436">Ligase</keyword>
<organism evidence="7 8">
    <name type="scientific">Pueribacillus theae</name>
    <dbReference type="NCBI Taxonomy" id="2171751"/>
    <lineage>
        <taxon>Bacteria</taxon>
        <taxon>Bacillati</taxon>
        <taxon>Bacillota</taxon>
        <taxon>Bacilli</taxon>
        <taxon>Bacillales</taxon>
        <taxon>Bacillaceae</taxon>
        <taxon>Pueribacillus</taxon>
    </lineage>
</organism>
<dbReference type="Gene3D" id="3.30.1490.20">
    <property type="entry name" value="ATP-grasp fold, A domain"/>
    <property type="match status" value="1"/>
</dbReference>
<dbReference type="GO" id="GO:0046872">
    <property type="term" value="F:metal ion binding"/>
    <property type="evidence" value="ECO:0007669"/>
    <property type="project" value="InterPro"/>
</dbReference>
<dbReference type="Pfam" id="PF13380">
    <property type="entry name" value="CoA_binding_2"/>
    <property type="match status" value="1"/>
</dbReference>
<evidence type="ECO:0000256" key="3">
    <source>
        <dbReference type="ARBA" id="ARBA00022840"/>
    </source>
</evidence>
<dbReference type="EMBL" id="QCZG01000022">
    <property type="protein sequence ID" value="PWA10383.1"/>
    <property type="molecule type" value="Genomic_DNA"/>
</dbReference>
<dbReference type="SUPFAM" id="SSF52210">
    <property type="entry name" value="Succinyl-CoA synthetase domains"/>
    <property type="match status" value="2"/>
</dbReference>
<dbReference type="InterPro" id="IPR032875">
    <property type="entry name" value="Succ_CoA_lig_flav_dom"/>
</dbReference>
<dbReference type="InterPro" id="IPR043938">
    <property type="entry name" value="Ligase_CoA_dom"/>
</dbReference>
<dbReference type="Pfam" id="PF19045">
    <property type="entry name" value="Ligase_CoA_2"/>
    <property type="match status" value="1"/>
</dbReference>
<dbReference type="Proteomes" id="UP000245998">
    <property type="component" value="Unassembled WGS sequence"/>
</dbReference>
<proteinExistence type="inferred from homology"/>